<evidence type="ECO:0000313" key="9">
    <source>
        <dbReference type="Proteomes" id="UP000078263"/>
    </source>
</evidence>
<evidence type="ECO:0000256" key="6">
    <source>
        <dbReference type="SAM" id="Phobius"/>
    </source>
</evidence>
<keyword evidence="5 6" id="KW-0472">Membrane</keyword>
<dbReference type="OrthoDB" id="5329005at2"/>
<dbReference type="Proteomes" id="UP000078263">
    <property type="component" value="Chromosome"/>
</dbReference>
<dbReference type="RefSeq" id="WP_068349678.1">
    <property type="nucleotide sequence ID" value="NZ_CP016033.1"/>
</dbReference>
<keyword evidence="9" id="KW-1185">Reference proteome</keyword>
<name>A0A192D1T3_9SPHN</name>
<dbReference type="EMBL" id="CP016033">
    <property type="protein sequence ID" value="ANK12080.1"/>
    <property type="molecule type" value="Genomic_DNA"/>
</dbReference>
<feature type="transmembrane region" description="Helical" evidence="6">
    <location>
        <begin position="31"/>
        <end position="49"/>
    </location>
</feature>
<dbReference type="AlphaFoldDB" id="A0A192D1T3"/>
<feature type="domain" description="Prepilin type IV endopeptidase peptidase" evidence="7">
    <location>
        <begin position="13"/>
        <end position="114"/>
    </location>
</feature>
<dbReference type="STRING" id="1112.A9D12_03050"/>
<sequence>MDPALAPALAVAVLAAQCAVAAYMDFRHRVIPNLLCLSVIVTGVAAGAVTHDLGWVAMGLAHALIALLVGMALFATSVIGGGDAKFYAAVAVWVPLKSAFLMLVAVAALGVVLLLMWFPLRARIAAMAPTPARAADFMKLPYGMAIAAGGWLTYFVSTGS</sequence>
<dbReference type="GO" id="GO:0004190">
    <property type="term" value="F:aspartic-type endopeptidase activity"/>
    <property type="evidence" value="ECO:0007669"/>
    <property type="project" value="InterPro"/>
</dbReference>
<feature type="transmembrane region" description="Helical" evidence="6">
    <location>
        <begin position="140"/>
        <end position="157"/>
    </location>
</feature>
<proteinExistence type="predicted"/>
<keyword evidence="3 6" id="KW-0812">Transmembrane</keyword>
<dbReference type="InterPro" id="IPR000045">
    <property type="entry name" value="Prepilin_IV_endopep_pep"/>
</dbReference>
<evidence type="ECO:0000259" key="7">
    <source>
        <dbReference type="Pfam" id="PF01478"/>
    </source>
</evidence>
<evidence type="ECO:0000256" key="5">
    <source>
        <dbReference type="ARBA" id="ARBA00023136"/>
    </source>
</evidence>
<gene>
    <name evidence="8" type="ORF">A9D12_03050</name>
</gene>
<dbReference type="PANTHER" id="PTHR36506">
    <property type="entry name" value="PREFLAGELLIN PEPTIDASE"/>
    <property type="match status" value="1"/>
</dbReference>
<dbReference type="GO" id="GO:0005886">
    <property type="term" value="C:plasma membrane"/>
    <property type="evidence" value="ECO:0007669"/>
    <property type="project" value="UniProtKB-SubCell"/>
</dbReference>
<accession>A0A192D1T3</accession>
<evidence type="ECO:0000256" key="2">
    <source>
        <dbReference type="ARBA" id="ARBA00022475"/>
    </source>
</evidence>
<protein>
    <recommendedName>
        <fullName evidence="7">Prepilin type IV endopeptidase peptidase domain-containing protein</fullName>
    </recommendedName>
</protein>
<feature type="transmembrane region" description="Helical" evidence="6">
    <location>
        <begin position="99"/>
        <end position="120"/>
    </location>
</feature>
<dbReference type="Gene3D" id="1.20.120.1220">
    <property type="match status" value="1"/>
</dbReference>
<evidence type="ECO:0000256" key="4">
    <source>
        <dbReference type="ARBA" id="ARBA00022989"/>
    </source>
</evidence>
<feature type="transmembrane region" description="Helical" evidence="6">
    <location>
        <begin position="56"/>
        <end position="79"/>
    </location>
</feature>
<keyword evidence="4 6" id="KW-1133">Transmembrane helix</keyword>
<keyword evidence="2" id="KW-1003">Cell membrane</keyword>
<reference evidence="8 9" key="1">
    <citation type="submission" date="2016-05" db="EMBL/GenBank/DDBJ databases">
        <title>Compelete Genome Sequence of Bacteriochlorophyll-Synthesizing Bacterium Porphyrobacter neustonensis DSM 9434.</title>
        <authorList>
            <person name="Shi X.-L."/>
            <person name="Wu Y.-H."/>
            <person name="Cheng H."/>
            <person name="Xu L."/>
            <person name="Zhang X.-Q."/>
            <person name="Wang C.-S."/>
            <person name="Xu X.-W."/>
        </authorList>
    </citation>
    <scope>NUCLEOTIDE SEQUENCE [LARGE SCALE GENOMIC DNA]</scope>
    <source>
        <strain evidence="8 9">DSM 9434</strain>
    </source>
</reference>
<dbReference type="PANTHER" id="PTHR36506:SF1">
    <property type="entry name" value="PREFLAGELLIN PEPTIDASE"/>
    <property type="match status" value="1"/>
</dbReference>
<evidence type="ECO:0000313" key="8">
    <source>
        <dbReference type="EMBL" id="ANK12080.1"/>
    </source>
</evidence>
<comment type="subcellular location">
    <subcellularLocation>
        <location evidence="1">Cell membrane</location>
        <topology evidence="1">Multi-pass membrane protein</topology>
    </subcellularLocation>
</comment>
<evidence type="ECO:0000256" key="1">
    <source>
        <dbReference type="ARBA" id="ARBA00004651"/>
    </source>
</evidence>
<evidence type="ECO:0000256" key="3">
    <source>
        <dbReference type="ARBA" id="ARBA00022692"/>
    </source>
</evidence>
<dbReference type="KEGG" id="pns:A9D12_03050"/>
<dbReference type="InterPro" id="IPR052218">
    <property type="entry name" value="Preflagellin_Peptidase"/>
</dbReference>
<organism evidence="8 9">
    <name type="scientific">Erythrobacter neustonensis</name>
    <dbReference type="NCBI Taxonomy" id="1112"/>
    <lineage>
        <taxon>Bacteria</taxon>
        <taxon>Pseudomonadati</taxon>
        <taxon>Pseudomonadota</taxon>
        <taxon>Alphaproteobacteria</taxon>
        <taxon>Sphingomonadales</taxon>
        <taxon>Erythrobacteraceae</taxon>
        <taxon>Erythrobacter/Porphyrobacter group</taxon>
        <taxon>Erythrobacter</taxon>
    </lineage>
</organism>
<dbReference type="Pfam" id="PF01478">
    <property type="entry name" value="Peptidase_A24"/>
    <property type="match status" value="1"/>
</dbReference>